<proteinExistence type="predicted"/>
<dbReference type="RefSeq" id="WP_146851302.1">
    <property type="nucleotide sequence ID" value="NZ_BKAG01000020.1"/>
</dbReference>
<sequence>MSTPGGWYAQQAKANPDLFRVVFDFNSRPQYWVHPEVMDRLPDAKVVKALAGATHGSAHLAKWLRNILDLNAHEPVWDFEEPRRRLNLLAPETLAKLARFAAAALSWPRIASVIGKVQMQEIKSTFGEDAHSFALRRARFIIPESDAVLPESDKPLYDNAMELGWNLLTSAACDEADPIQQRFVLKLPMAVAERTLRRVPQDIRERAWNRIRKISTEVLTEGETKCFA</sequence>
<dbReference type="AlphaFoldDB" id="A0A512MAH2"/>
<evidence type="ECO:0000313" key="1">
    <source>
        <dbReference type="EMBL" id="GEP43729.1"/>
    </source>
</evidence>
<accession>A0A512MAH2</accession>
<organism evidence="1 2">
    <name type="scientific">Brevifollis gellanilyticus</name>
    <dbReference type="NCBI Taxonomy" id="748831"/>
    <lineage>
        <taxon>Bacteria</taxon>
        <taxon>Pseudomonadati</taxon>
        <taxon>Verrucomicrobiota</taxon>
        <taxon>Verrucomicrobiia</taxon>
        <taxon>Verrucomicrobiales</taxon>
        <taxon>Verrucomicrobiaceae</taxon>
    </lineage>
</organism>
<dbReference type="OrthoDB" id="186842at2"/>
<comment type="caution">
    <text evidence="1">The sequence shown here is derived from an EMBL/GenBank/DDBJ whole genome shotgun (WGS) entry which is preliminary data.</text>
</comment>
<name>A0A512MAH2_9BACT</name>
<evidence type="ECO:0000313" key="2">
    <source>
        <dbReference type="Proteomes" id="UP000321577"/>
    </source>
</evidence>
<dbReference type="EMBL" id="BKAG01000020">
    <property type="protein sequence ID" value="GEP43729.1"/>
    <property type="molecule type" value="Genomic_DNA"/>
</dbReference>
<dbReference type="Proteomes" id="UP000321577">
    <property type="component" value="Unassembled WGS sequence"/>
</dbReference>
<gene>
    <name evidence="1" type="ORF">BGE01nite_30200</name>
</gene>
<reference evidence="1 2" key="1">
    <citation type="submission" date="2019-07" db="EMBL/GenBank/DDBJ databases">
        <title>Whole genome shotgun sequence of Brevifollis gellanilyticus NBRC 108608.</title>
        <authorList>
            <person name="Hosoyama A."/>
            <person name="Uohara A."/>
            <person name="Ohji S."/>
            <person name="Ichikawa N."/>
        </authorList>
    </citation>
    <scope>NUCLEOTIDE SEQUENCE [LARGE SCALE GENOMIC DNA]</scope>
    <source>
        <strain evidence="1 2">NBRC 108608</strain>
    </source>
</reference>
<dbReference type="Pfam" id="PF06578">
    <property type="entry name" value="YscK"/>
    <property type="match status" value="1"/>
</dbReference>
<keyword evidence="2" id="KW-1185">Reference proteome</keyword>
<dbReference type="InterPro" id="IPR009510">
    <property type="entry name" value="T3SS_K"/>
</dbReference>
<protein>
    <submittedName>
        <fullName evidence="1">Uncharacterized protein</fullName>
    </submittedName>
</protein>